<protein>
    <submittedName>
        <fullName evidence="1">Uncharacterized protein</fullName>
    </submittedName>
</protein>
<dbReference type="GO" id="GO:0000287">
    <property type="term" value="F:magnesium ion binding"/>
    <property type="evidence" value="ECO:0007669"/>
    <property type="project" value="InterPro"/>
</dbReference>
<dbReference type="AlphaFoldDB" id="A0A853I5W0"/>
<evidence type="ECO:0000313" key="1">
    <source>
        <dbReference type="EMBL" id="NYZ68723.1"/>
    </source>
</evidence>
<name>A0A853I5W0_9GAMM</name>
<dbReference type="Gene3D" id="3.30.1330.70">
    <property type="entry name" value="Holliday junction resolvase RusA"/>
    <property type="match status" value="1"/>
</dbReference>
<comment type="caution">
    <text evidence="1">The sequence shown here is derived from an EMBL/GenBank/DDBJ whole genome shotgun (WGS) entry which is preliminary data.</text>
</comment>
<organism evidence="1 2">
    <name type="scientific">Spartinivicinus marinus</name>
    <dbReference type="NCBI Taxonomy" id="2994442"/>
    <lineage>
        <taxon>Bacteria</taxon>
        <taxon>Pseudomonadati</taxon>
        <taxon>Pseudomonadota</taxon>
        <taxon>Gammaproteobacteria</taxon>
        <taxon>Oceanospirillales</taxon>
        <taxon>Zooshikellaceae</taxon>
        <taxon>Spartinivicinus</taxon>
    </lineage>
</organism>
<dbReference type="Proteomes" id="UP000569732">
    <property type="component" value="Unassembled WGS sequence"/>
</dbReference>
<proteinExistence type="predicted"/>
<dbReference type="GO" id="GO:0006310">
    <property type="term" value="P:DNA recombination"/>
    <property type="evidence" value="ECO:0007669"/>
    <property type="project" value="InterPro"/>
</dbReference>
<sequence>MKQPITVKTKPLSVNEAFLGRKVKSKKYRDYEEILISTLPDVSVPEGKLTLKLLVSYSNSRADIDNALKPFIDVLQKRYDFNDNKLYRLVIEKNIVKKGEEFLKFQLIPYEKQNGKEENKETPAPNYF</sequence>
<keyword evidence="2" id="KW-1185">Reference proteome</keyword>
<dbReference type="InterPro" id="IPR036614">
    <property type="entry name" value="RusA-like_sf"/>
</dbReference>
<dbReference type="RefSeq" id="WP_180570726.1">
    <property type="nucleotide sequence ID" value="NZ_JACCKB010000049.1"/>
</dbReference>
<accession>A0A853I5W0</accession>
<dbReference type="EMBL" id="JACCKB010000049">
    <property type="protein sequence ID" value="NYZ68723.1"/>
    <property type="molecule type" value="Genomic_DNA"/>
</dbReference>
<dbReference type="SUPFAM" id="SSF103084">
    <property type="entry name" value="Holliday junction resolvase RusA"/>
    <property type="match status" value="1"/>
</dbReference>
<gene>
    <name evidence="1" type="ORF">H0A36_22150</name>
</gene>
<evidence type="ECO:0000313" key="2">
    <source>
        <dbReference type="Proteomes" id="UP000569732"/>
    </source>
</evidence>
<dbReference type="GO" id="GO:0006281">
    <property type="term" value="P:DNA repair"/>
    <property type="evidence" value="ECO:0007669"/>
    <property type="project" value="InterPro"/>
</dbReference>
<reference evidence="1 2" key="1">
    <citation type="submission" date="2020-07" db="EMBL/GenBank/DDBJ databases">
        <title>Endozoicomonas sp. nov., isolated from sediment.</title>
        <authorList>
            <person name="Gu T."/>
        </authorList>
    </citation>
    <scope>NUCLEOTIDE SEQUENCE [LARGE SCALE GENOMIC DNA]</scope>
    <source>
        <strain evidence="1 2">SM1973</strain>
    </source>
</reference>